<gene>
    <name evidence="2" type="ORF">LMG27952_02618</name>
</gene>
<dbReference type="Proteomes" id="UP000656319">
    <property type="component" value="Unassembled WGS sequence"/>
</dbReference>
<dbReference type="Gene3D" id="1.10.443.10">
    <property type="entry name" value="Intergrase catalytic core"/>
    <property type="match status" value="1"/>
</dbReference>
<dbReference type="SUPFAM" id="SSF56349">
    <property type="entry name" value="DNA breaking-rejoining enzymes"/>
    <property type="match status" value="1"/>
</dbReference>
<name>A0ABM8NLL1_9BURK</name>
<keyword evidence="3" id="KW-1185">Reference proteome</keyword>
<protein>
    <recommendedName>
        <fullName evidence="4">Phage integrase family protein</fullName>
    </recommendedName>
</protein>
<evidence type="ECO:0008006" key="4">
    <source>
        <dbReference type="Google" id="ProtNLM"/>
    </source>
</evidence>
<dbReference type="InterPro" id="IPR011010">
    <property type="entry name" value="DNA_brk_join_enz"/>
</dbReference>
<sequence length="564" mass="64016">MSKRVLPDLTFPMVEYGVLEEPWDLLSLLYRGGAACKVKEVAQLIERRRLGALRRERVELVTEIHGVLADQLVAGGSKNTAKARIHTIRRFFAWIDNFDASVSLETVVTVFLGWTDHLLLRQRNKSLTEATTYSWATIVASVLDQVLGRTTSILKDSRIRKPRDTGIRQAISSEPHDLTEICAFGHILTDICVALTTDTIFGPLPVRIPLRDGHTIEEWSGLPDPLVTSSPILTKQGRETWAAKATPQARRAVLNLRIEAEMLTFIAQTGMNSTQASRMRVTQFHYSSHLDGYQVRQFKDRRQGEVAFEIFAEYREMFERYLAWRAANFPSEPDGLLFPILIMRRLQDEPPSFYMVRKICTKLGRRYVPPRSLRSARVNWLLRASHDPALTAEMAQHTKETMFRHYAKPDLQVAIVEIVRFHQKHEPLVSPPAPGECVGTGPLPFPDIPSGAAAPDCIASAGCLFCSHHRDIDSEDHVWSLASYRHLKSLELAKYHPPAHRLKTAPLHPAAIAVDRLTAKLSFFERSNVQREQWVKESIARTEEGDYHPAWDAFIQMAEMRHGN</sequence>
<evidence type="ECO:0000256" key="1">
    <source>
        <dbReference type="ARBA" id="ARBA00023172"/>
    </source>
</evidence>
<dbReference type="EMBL" id="CAJHCQ010000005">
    <property type="protein sequence ID" value="CAD6531753.1"/>
    <property type="molecule type" value="Genomic_DNA"/>
</dbReference>
<evidence type="ECO:0000313" key="3">
    <source>
        <dbReference type="Proteomes" id="UP000656319"/>
    </source>
</evidence>
<dbReference type="RefSeq" id="WP_201696329.1">
    <property type="nucleotide sequence ID" value="NZ_CAJHCQ010000005.1"/>
</dbReference>
<dbReference type="InterPro" id="IPR013762">
    <property type="entry name" value="Integrase-like_cat_sf"/>
</dbReference>
<accession>A0ABM8NLL1</accession>
<keyword evidence="1" id="KW-0233">DNA recombination</keyword>
<reference evidence="2 3" key="1">
    <citation type="submission" date="2020-10" db="EMBL/GenBank/DDBJ databases">
        <authorList>
            <person name="Peeters C."/>
        </authorList>
    </citation>
    <scope>NUCLEOTIDE SEQUENCE [LARGE SCALE GENOMIC DNA]</scope>
    <source>
        <strain evidence="2 3">LMG 27952</strain>
    </source>
</reference>
<proteinExistence type="predicted"/>
<organism evidence="2 3">
    <name type="scientific">Paraburkholderia hiiakae</name>
    <dbReference type="NCBI Taxonomy" id="1081782"/>
    <lineage>
        <taxon>Bacteria</taxon>
        <taxon>Pseudomonadati</taxon>
        <taxon>Pseudomonadota</taxon>
        <taxon>Betaproteobacteria</taxon>
        <taxon>Burkholderiales</taxon>
        <taxon>Burkholderiaceae</taxon>
        <taxon>Paraburkholderia</taxon>
    </lineage>
</organism>
<evidence type="ECO:0000313" key="2">
    <source>
        <dbReference type="EMBL" id="CAD6531753.1"/>
    </source>
</evidence>
<comment type="caution">
    <text evidence="2">The sequence shown here is derived from an EMBL/GenBank/DDBJ whole genome shotgun (WGS) entry which is preliminary data.</text>
</comment>